<evidence type="ECO:0000313" key="4">
    <source>
        <dbReference type="Proteomes" id="UP000000269"/>
    </source>
</evidence>
<name>A8MKI4_ALKOO</name>
<organism evidence="3 4">
    <name type="scientific">Alkaliphilus oremlandii (strain OhILAs)</name>
    <name type="common">Clostridium oremlandii (strain OhILAs)</name>
    <dbReference type="NCBI Taxonomy" id="350688"/>
    <lineage>
        <taxon>Bacteria</taxon>
        <taxon>Bacillati</taxon>
        <taxon>Bacillota</taxon>
        <taxon>Clostridia</taxon>
        <taxon>Peptostreptococcales</taxon>
        <taxon>Natronincolaceae</taxon>
        <taxon>Alkaliphilus</taxon>
    </lineage>
</organism>
<reference evidence="4" key="1">
    <citation type="submission" date="2007-10" db="EMBL/GenBank/DDBJ databases">
        <title>Complete genome of Alkaliphilus oremlandii OhILAs.</title>
        <authorList>
            <person name="Copeland A."/>
            <person name="Lucas S."/>
            <person name="Lapidus A."/>
            <person name="Barry K."/>
            <person name="Detter J.C."/>
            <person name="Glavina del Rio T."/>
            <person name="Hammon N."/>
            <person name="Israni S."/>
            <person name="Dalin E."/>
            <person name="Tice H."/>
            <person name="Pitluck S."/>
            <person name="Chain P."/>
            <person name="Malfatti S."/>
            <person name="Shin M."/>
            <person name="Vergez L."/>
            <person name="Schmutz J."/>
            <person name="Larimer F."/>
            <person name="Land M."/>
            <person name="Hauser L."/>
            <person name="Kyrpides N."/>
            <person name="Mikhailova N."/>
            <person name="Stolz J.F."/>
            <person name="Dawson A."/>
            <person name="Fisher E."/>
            <person name="Crable B."/>
            <person name="Perera E."/>
            <person name="Lisak J."/>
            <person name="Ranganathan M."/>
            <person name="Basu P."/>
            <person name="Richardson P."/>
        </authorList>
    </citation>
    <scope>NUCLEOTIDE SEQUENCE [LARGE SCALE GENOMIC DNA]</scope>
    <source>
        <strain evidence="4">OhILAs</strain>
    </source>
</reference>
<dbReference type="Pfam" id="PF13485">
    <property type="entry name" value="Peptidase_MA_2"/>
    <property type="match status" value="1"/>
</dbReference>
<dbReference type="HOGENOM" id="CLU_079582_0_0_9"/>
<keyword evidence="1" id="KW-0472">Membrane</keyword>
<dbReference type="KEGG" id="aoe:Clos_2785"/>
<feature type="domain" description="Peptidase MA-like" evidence="2">
    <location>
        <begin position="155"/>
        <end position="264"/>
    </location>
</feature>
<evidence type="ECO:0000259" key="2">
    <source>
        <dbReference type="Pfam" id="PF13485"/>
    </source>
</evidence>
<dbReference type="RefSeq" id="WP_012160623.1">
    <property type="nucleotide sequence ID" value="NC_009922.1"/>
</dbReference>
<keyword evidence="1" id="KW-1133">Transmembrane helix</keyword>
<evidence type="ECO:0000313" key="3">
    <source>
        <dbReference type="EMBL" id="ABW20316.1"/>
    </source>
</evidence>
<feature type="transmembrane region" description="Helical" evidence="1">
    <location>
        <begin position="12"/>
        <end position="30"/>
    </location>
</feature>
<keyword evidence="4" id="KW-1185">Reference proteome</keyword>
<dbReference type="InterPro" id="IPR039568">
    <property type="entry name" value="Peptidase_MA-like_dom"/>
</dbReference>
<keyword evidence="1" id="KW-0812">Transmembrane</keyword>
<dbReference type="EMBL" id="CP000853">
    <property type="protein sequence ID" value="ABW20316.1"/>
    <property type="molecule type" value="Genomic_DNA"/>
</dbReference>
<gene>
    <name evidence="3" type="ordered locus">Clos_2785</name>
</gene>
<dbReference type="eggNOG" id="COG0308">
    <property type="taxonomic scope" value="Bacteria"/>
</dbReference>
<sequence>MIERRRKLHSLKGIPIVLFTIWLGMTSLYVSNRFGVIGAVRPFIRAVENRIVLYKTRNFSEIETDTFIYRYENIDEKTLDLIIQTAEDKYGSVADIFQYDFEEKILIVIYKDTDLMMRTTMLNKGDPPMGVYYGDSIHIADPELWAAESQNLKEIFYREGPVLHELAHLFTDHVGRGNFPIWFTEGVSLYFEYQIDGYQWGQEIDFSKKIYSIEELNSNFKRLNQYWAYTESFRLVKGFVDQHGLEKLMEVIRLLGQGHSFDEFLYLF</sequence>
<proteinExistence type="predicted"/>
<dbReference type="Proteomes" id="UP000000269">
    <property type="component" value="Chromosome"/>
</dbReference>
<evidence type="ECO:0000256" key="1">
    <source>
        <dbReference type="SAM" id="Phobius"/>
    </source>
</evidence>
<dbReference type="STRING" id="350688.Clos_2785"/>
<accession>A8MKI4</accession>
<dbReference type="AlphaFoldDB" id="A8MKI4"/>
<protein>
    <recommendedName>
        <fullName evidence="2">Peptidase MA-like domain-containing protein</fullName>
    </recommendedName>
</protein>